<protein>
    <submittedName>
        <fullName evidence="1">Uncharacterized protein</fullName>
    </submittedName>
</protein>
<sequence length="127" mass="13585">MWRPGDAREWARAVGSDVRGLLGSGDVVHCATADVEPNGDVASHVADGYRCNRTIEMDPLTLMGMDRRKAGHGHYLGIAGASNHATARANSNNRTHVIRQSRVASGDTIVHLHGVHEAVGQSDNNEP</sequence>
<organism evidence="1">
    <name type="scientific">Neobodo designis</name>
    <name type="common">Flagellated protozoan</name>
    <name type="synonym">Bodo designis</name>
    <dbReference type="NCBI Taxonomy" id="312471"/>
    <lineage>
        <taxon>Eukaryota</taxon>
        <taxon>Discoba</taxon>
        <taxon>Euglenozoa</taxon>
        <taxon>Kinetoplastea</taxon>
        <taxon>Metakinetoplastina</taxon>
        <taxon>Neobodonida</taxon>
        <taxon>Neobodo</taxon>
    </lineage>
</organism>
<dbReference type="AlphaFoldDB" id="A0A7S1KYU8"/>
<dbReference type="EMBL" id="HBGF01001337">
    <property type="protein sequence ID" value="CAD9089346.1"/>
    <property type="molecule type" value="Transcribed_RNA"/>
</dbReference>
<accession>A0A7S1KYU8</accession>
<reference evidence="1" key="1">
    <citation type="submission" date="2021-01" db="EMBL/GenBank/DDBJ databases">
        <authorList>
            <person name="Corre E."/>
            <person name="Pelletier E."/>
            <person name="Niang G."/>
            <person name="Scheremetjew M."/>
            <person name="Finn R."/>
            <person name="Kale V."/>
            <person name="Holt S."/>
            <person name="Cochrane G."/>
            <person name="Meng A."/>
            <person name="Brown T."/>
            <person name="Cohen L."/>
        </authorList>
    </citation>
    <scope>NUCLEOTIDE SEQUENCE</scope>
    <source>
        <strain evidence="1">CCAP 1951/1</strain>
    </source>
</reference>
<name>A0A7S1KYU8_NEODS</name>
<evidence type="ECO:0000313" key="1">
    <source>
        <dbReference type="EMBL" id="CAD9089346.1"/>
    </source>
</evidence>
<proteinExistence type="predicted"/>
<gene>
    <name evidence="1" type="ORF">NDES1114_LOCUS937</name>
</gene>